<dbReference type="Gene3D" id="2.40.10.10">
    <property type="entry name" value="Trypsin-like serine proteases"/>
    <property type="match status" value="2"/>
</dbReference>
<gene>
    <name evidence="9" type="ORF">FQN60_017190</name>
</gene>
<keyword evidence="2 5" id="KW-0378">Hydrolase</keyword>
<keyword evidence="4" id="KW-1015">Disulfide bond</keyword>
<dbReference type="InterPro" id="IPR043504">
    <property type="entry name" value="Peptidase_S1_PA_chymotrypsin"/>
</dbReference>
<keyword evidence="7" id="KW-0472">Membrane</keyword>
<evidence type="ECO:0000256" key="6">
    <source>
        <dbReference type="SAM" id="MobiDB-lite"/>
    </source>
</evidence>
<dbReference type="InterPro" id="IPR033116">
    <property type="entry name" value="TRYPSIN_SER"/>
</dbReference>
<dbReference type="Pfam" id="PF00089">
    <property type="entry name" value="Trypsin"/>
    <property type="match status" value="1"/>
</dbReference>
<feature type="region of interest" description="Disordered" evidence="6">
    <location>
        <begin position="122"/>
        <end position="141"/>
    </location>
</feature>
<dbReference type="CDD" id="cd00190">
    <property type="entry name" value="Tryp_SPc"/>
    <property type="match status" value="1"/>
</dbReference>
<dbReference type="FunFam" id="2.40.10.10:FF:000003">
    <property type="entry name" value="Transmembrane serine protease 3"/>
    <property type="match status" value="1"/>
</dbReference>
<dbReference type="SMART" id="SM00020">
    <property type="entry name" value="Tryp_SPc"/>
    <property type="match status" value="1"/>
</dbReference>
<evidence type="ECO:0000256" key="1">
    <source>
        <dbReference type="ARBA" id="ARBA00022670"/>
    </source>
</evidence>
<protein>
    <recommendedName>
        <fullName evidence="8">Peptidase S1 domain-containing protein</fullName>
    </recommendedName>
</protein>
<accession>A0A5J5DET7</accession>
<keyword evidence="7" id="KW-1133">Transmembrane helix</keyword>
<dbReference type="SUPFAM" id="SSF50494">
    <property type="entry name" value="Trypsin-like serine proteases"/>
    <property type="match status" value="1"/>
</dbReference>
<evidence type="ECO:0000256" key="4">
    <source>
        <dbReference type="ARBA" id="ARBA00023157"/>
    </source>
</evidence>
<reference evidence="9 10" key="1">
    <citation type="submission" date="2019-08" db="EMBL/GenBank/DDBJ databases">
        <title>A chromosome-level genome assembly, high-density linkage maps, and genome scans reveal the genomic architecture of hybrid incompatibilities underlying speciation via character displacement in darters (Percidae: Etheostominae).</title>
        <authorList>
            <person name="Moran R.L."/>
            <person name="Catchen J.M."/>
            <person name="Fuller R.C."/>
        </authorList>
    </citation>
    <scope>NUCLEOTIDE SEQUENCE [LARGE SCALE GENOMIC DNA]</scope>
    <source>
        <strain evidence="9">EspeVRDwgs_2016</strain>
        <tissue evidence="9">Muscle</tissue>
    </source>
</reference>
<sequence length="527" mass="57171">MNNPSHANEAYTCKSVRLRFRAQLRFLVFPSMPVSLPSAHPCMHLHVQASSTSASDAPQPVDASIYPSLEQRTSTSSSPTNHEVLSVSSLVPSTVLTLMPHCEPPANGNLFPELPSLYEVTSEPQLPGTLSSPSGSSGAKDKKILASTLPCSDNSQEVQQWKPSDGGPLEEGSVGLMLPKDLPAEEPDSQPQACSFRKMQLILSLSMIINVVIISALLVKFLVFPSELGPLSPLCGVMRNCSVPTQQPFLSKNPMNQTENITAGCQVLVSDGRRVVGGTFAAKDKWGWQASMHWRGKHVCGGAIISPRWVITAAHCFVENNMLEVADWLVVVDTVSIADSSLGKRYRALQVLYHPLFNRDNNDYDLGLLRTITDMDMKGGVRPVCLPSPRESFLPGAACWITGWGHINEGGFLSDNLRQAQVQVIAQLVCSQPSVYGMYLTPRMICAGTLDGGVDACQGDSGGPLVCETARGDWRLAGVVSWGEGCGRHDKPGVYSRVTQLIPWIIRYTEDKPKELEETTAVITDTS</sequence>
<keyword evidence="10" id="KW-1185">Reference proteome</keyword>
<dbReference type="Proteomes" id="UP000327493">
    <property type="component" value="Chromosome 6"/>
</dbReference>
<dbReference type="AlphaFoldDB" id="A0A5J5DET7"/>
<dbReference type="GO" id="GO:0004252">
    <property type="term" value="F:serine-type endopeptidase activity"/>
    <property type="evidence" value="ECO:0007669"/>
    <property type="project" value="InterPro"/>
</dbReference>
<keyword evidence="3 5" id="KW-0720">Serine protease</keyword>
<evidence type="ECO:0000256" key="3">
    <source>
        <dbReference type="ARBA" id="ARBA00022825"/>
    </source>
</evidence>
<evidence type="ECO:0000256" key="7">
    <source>
        <dbReference type="SAM" id="Phobius"/>
    </source>
</evidence>
<dbReference type="InterPro" id="IPR001314">
    <property type="entry name" value="Peptidase_S1A"/>
</dbReference>
<dbReference type="PROSITE" id="PS00134">
    <property type="entry name" value="TRYPSIN_HIS"/>
    <property type="match status" value="1"/>
</dbReference>
<dbReference type="InterPro" id="IPR001254">
    <property type="entry name" value="Trypsin_dom"/>
</dbReference>
<feature type="transmembrane region" description="Helical" evidence="7">
    <location>
        <begin position="201"/>
        <end position="223"/>
    </location>
</feature>
<feature type="region of interest" description="Disordered" evidence="6">
    <location>
        <begin position="151"/>
        <end position="174"/>
    </location>
</feature>
<feature type="domain" description="Peptidase S1" evidence="8">
    <location>
        <begin position="275"/>
        <end position="510"/>
    </location>
</feature>
<dbReference type="PROSITE" id="PS00135">
    <property type="entry name" value="TRYPSIN_SER"/>
    <property type="match status" value="1"/>
</dbReference>
<evidence type="ECO:0000313" key="9">
    <source>
        <dbReference type="EMBL" id="KAA8591816.1"/>
    </source>
</evidence>
<evidence type="ECO:0000256" key="2">
    <source>
        <dbReference type="ARBA" id="ARBA00022801"/>
    </source>
</evidence>
<feature type="compositionally biased region" description="Low complexity" evidence="6">
    <location>
        <begin position="126"/>
        <end position="138"/>
    </location>
</feature>
<dbReference type="PANTHER" id="PTHR24252">
    <property type="entry name" value="ACROSIN-RELATED"/>
    <property type="match status" value="1"/>
</dbReference>
<dbReference type="InterPro" id="IPR018114">
    <property type="entry name" value="TRYPSIN_HIS"/>
</dbReference>
<dbReference type="EMBL" id="VOFY01000006">
    <property type="protein sequence ID" value="KAA8591816.1"/>
    <property type="molecule type" value="Genomic_DNA"/>
</dbReference>
<feature type="compositionally biased region" description="Polar residues" evidence="6">
    <location>
        <begin position="151"/>
        <end position="162"/>
    </location>
</feature>
<proteinExistence type="predicted"/>
<keyword evidence="1 5" id="KW-0645">Protease</keyword>
<name>A0A5J5DET7_9PERO</name>
<dbReference type="PRINTS" id="PR00722">
    <property type="entry name" value="CHYMOTRYPSIN"/>
</dbReference>
<dbReference type="InterPro" id="IPR009003">
    <property type="entry name" value="Peptidase_S1_PA"/>
</dbReference>
<organism evidence="9 10">
    <name type="scientific">Etheostoma spectabile</name>
    <name type="common">orangethroat darter</name>
    <dbReference type="NCBI Taxonomy" id="54343"/>
    <lineage>
        <taxon>Eukaryota</taxon>
        <taxon>Metazoa</taxon>
        <taxon>Chordata</taxon>
        <taxon>Craniata</taxon>
        <taxon>Vertebrata</taxon>
        <taxon>Euteleostomi</taxon>
        <taxon>Actinopterygii</taxon>
        <taxon>Neopterygii</taxon>
        <taxon>Teleostei</taxon>
        <taxon>Neoteleostei</taxon>
        <taxon>Acanthomorphata</taxon>
        <taxon>Eupercaria</taxon>
        <taxon>Perciformes</taxon>
        <taxon>Percoidei</taxon>
        <taxon>Percidae</taxon>
        <taxon>Etheostomatinae</taxon>
        <taxon>Etheostoma</taxon>
    </lineage>
</organism>
<dbReference type="GO" id="GO:0006508">
    <property type="term" value="P:proteolysis"/>
    <property type="evidence" value="ECO:0007669"/>
    <property type="project" value="UniProtKB-KW"/>
</dbReference>
<evidence type="ECO:0000313" key="10">
    <source>
        <dbReference type="Proteomes" id="UP000327493"/>
    </source>
</evidence>
<dbReference type="PROSITE" id="PS50240">
    <property type="entry name" value="TRYPSIN_DOM"/>
    <property type="match status" value="1"/>
</dbReference>
<comment type="caution">
    <text evidence="9">The sequence shown here is derived from an EMBL/GenBank/DDBJ whole genome shotgun (WGS) entry which is preliminary data.</text>
</comment>
<evidence type="ECO:0000259" key="8">
    <source>
        <dbReference type="PROSITE" id="PS50240"/>
    </source>
</evidence>
<keyword evidence="7" id="KW-0812">Transmembrane</keyword>
<evidence type="ECO:0000256" key="5">
    <source>
        <dbReference type="RuleBase" id="RU363034"/>
    </source>
</evidence>
<dbReference type="PANTHER" id="PTHR24252:SF7">
    <property type="entry name" value="HYALIN"/>
    <property type="match status" value="1"/>
</dbReference>